<comment type="caution">
    <text evidence="2">The sequence shown here is derived from an EMBL/GenBank/DDBJ whole genome shotgun (WGS) entry which is preliminary data.</text>
</comment>
<evidence type="ECO:0000256" key="1">
    <source>
        <dbReference type="SAM" id="MobiDB-lite"/>
    </source>
</evidence>
<protein>
    <submittedName>
        <fullName evidence="2">Uncharacterized protein</fullName>
    </submittedName>
</protein>
<evidence type="ECO:0000313" key="3">
    <source>
        <dbReference type="Proteomes" id="UP000075531"/>
    </source>
</evidence>
<dbReference type="RefSeq" id="WP_161938338.1">
    <property type="nucleotide sequence ID" value="NZ_LTBA01000001.1"/>
</dbReference>
<sequence>MDKNRNKTNLKISNEIKSAYDANMDSKSSKTGYKEKELMPARKNLKR</sequence>
<accession>A0A151B7R3</accession>
<keyword evidence="3" id="KW-1185">Reference proteome</keyword>
<dbReference type="PATRIC" id="fig|1121338.3.peg.376"/>
<name>A0A151B7R3_9CLOT</name>
<dbReference type="EMBL" id="LTBA01000001">
    <property type="protein sequence ID" value="KYH35978.1"/>
    <property type="molecule type" value="Genomic_DNA"/>
</dbReference>
<proteinExistence type="predicted"/>
<feature type="region of interest" description="Disordered" evidence="1">
    <location>
        <begin position="19"/>
        <end position="47"/>
    </location>
</feature>
<gene>
    <name evidence="2" type="ORF">CLTEP_03720</name>
</gene>
<evidence type="ECO:0000313" key="2">
    <source>
        <dbReference type="EMBL" id="KYH35978.1"/>
    </source>
</evidence>
<dbReference type="AlphaFoldDB" id="A0A151B7R3"/>
<dbReference type="Proteomes" id="UP000075531">
    <property type="component" value="Unassembled WGS sequence"/>
</dbReference>
<reference evidence="2 3" key="1">
    <citation type="submission" date="2016-02" db="EMBL/GenBank/DDBJ databases">
        <title>Genome sequence of Clostridium tepidiprofundi DSM 19306.</title>
        <authorList>
            <person name="Poehlein A."/>
            <person name="Daniel R."/>
        </authorList>
    </citation>
    <scope>NUCLEOTIDE SEQUENCE [LARGE SCALE GENOMIC DNA]</scope>
    <source>
        <strain evidence="2 3">DSM 19306</strain>
    </source>
</reference>
<organism evidence="2 3">
    <name type="scientific">Clostridium tepidiprofundi DSM 19306</name>
    <dbReference type="NCBI Taxonomy" id="1121338"/>
    <lineage>
        <taxon>Bacteria</taxon>
        <taxon>Bacillati</taxon>
        <taxon>Bacillota</taxon>
        <taxon>Clostridia</taxon>
        <taxon>Eubacteriales</taxon>
        <taxon>Clostridiaceae</taxon>
        <taxon>Clostridium</taxon>
    </lineage>
</organism>